<evidence type="ECO:0000313" key="1">
    <source>
        <dbReference type="EMBL" id="KAK4104078.1"/>
    </source>
</evidence>
<name>A0AAN6Q5S6_9PEZI</name>
<dbReference type="AlphaFoldDB" id="A0AAN6Q5S6"/>
<dbReference type="EMBL" id="MU863627">
    <property type="protein sequence ID" value="KAK4104078.1"/>
    <property type="molecule type" value="Genomic_DNA"/>
</dbReference>
<proteinExistence type="predicted"/>
<comment type="caution">
    <text evidence="1">The sequence shown here is derived from an EMBL/GenBank/DDBJ whole genome shotgun (WGS) entry which is preliminary data.</text>
</comment>
<reference evidence="1" key="1">
    <citation type="journal article" date="2023" name="Mol. Phylogenet. Evol.">
        <title>Genome-scale phylogeny and comparative genomics of the fungal order Sordariales.</title>
        <authorList>
            <person name="Hensen N."/>
            <person name="Bonometti L."/>
            <person name="Westerberg I."/>
            <person name="Brannstrom I.O."/>
            <person name="Guillou S."/>
            <person name="Cros-Aarteil S."/>
            <person name="Calhoun S."/>
            <person name="Haridas S."/>
            <person name="Kuo A."/>
            <person name="Mondo S."/>
            <person name="Pangilinan J."/>
            <person name="Riley R."/>
            <person name="LaButti K."/>
            <person name="Andreopoulos B."/>
            <person name="Lipzen A."/>
            <person name="Chen C."/>
            <person name="Yan M."/>
            <person name="Daum C."/>
            <person name="Ng V."/>
            <person name="Clum A."/>
            <person name="Steindorff A."/>
            <person name="Ohm R.A."/>
            <person name="Martin F."/>
            <person name="Silar P."/>
            <person name="Natvig D.O."/>
            <person name="Lalanne C."/>
            <person name="Gautier V."/>
            <person name="Ament-Velasquez S.L."/>
            <person name="Kruys A."/>
            <person name="Hutchinson M.I."/>
            <person name="Powell A.J."/>
            <person name="Barry K."/>
            <person name="Miller A.N."/>
            <person name="Grigoriev I.V."/>
            <person name="Debuchy R."/>
            <person name="Gladieux P."/>
            <person name="Hiltunen Thoren M."/>
            <person name="Johannesson H."/>
        </authorList>
    </citation>
    <scope>NUCLEOTIDE SEQUENCE</scope>
    <source>
        <strain evidence="1">CBS 757.83</strain>
    </source>
</reference>
<dbReference type="Proteomes" id="UP001305647">
    <property type="component" value="Unassembled WGS sequence"/>
</dbReference>
<gene>
    <name evidence="1" type="ORF">N658DRAFT_241257</name>
</gene>
<evidence type="ECO:0000313" key="2">
    <source>
        <dbReference type="Proteomes" id="UP001305647"/>
    </source>
</evidence>
<reference evidence="1" key="2">
    <citation type="submission" date="2023-05" db="EMBL/GenBank/DDBJ databases">
        <authorList>
            <consortium name="Lawrence Berkeley National Laboratory"/>
            <person name="Steindorff A."/>
            <person name="Hensen N."/>
            <person name="Bonometti L."/>
            <person name="Westerberg I."/>
            <person name="Brannstrom I.O."/>
            <person name="Guillou S."/>
            <person name="Cros-Aarteil S."/>
            <person name="Calhoun S."/>
            <person name="Haridas S."/>
            <person name="Kuo A."/>
            <person name="Mondo S."/>
            <person name="Pangilinan J."/>
            <person name="Riley R."/>
            <person name="Labutti K."/>
            <person name="Andreopoulos B."/>
            <person name="Lipzen A."/>
            <person name="Chen C."/>
            <person name="Yanf M."/>
            <person name="Daum C."/>
            <person name="Ng V."/>
            <person name="Clum A."/>
            <person name="Ohm R."/>
            <person name="Martin F."/>
            <person name="Silar P."/>
            <person name="Natvig D."/>
            <person name="Lalanne C."/>
            <person name="Gautier V."/>
            <person name="Ament-Velasquez S.L."/>
            <person name="Kruys A."/>
            <person name="Hutchinson M.I."/>
            <person name="Powell A.J."/>
            <person name="Barry K."/>
            <person name="Miller A.N."/>
            <person name="Grigoriev I.V."/>
            <person name="Debuchy R."/>
            <person name="Gladieux P."/>
            <person name="Thoren M.H."/>
            <person name="Johannesson H."/>
        </authorList>
    </citation>
    <scope>NUCLEOTIDE SEQUENCE</scope>
    <source>
        <strain evidence="1">CBS 757.83</strain>
    </source>
</reference>
<organism evidence="1 2">
    <name type="scientific">Parathielavia hyrcaniae</name>
    <dbReference type="NCBI Taxonomy" id="113614"/>
    <lineage>
        <taxon>Eukaryota</taxon>
        <taxon>Fungi</taxon>
        <taxon>Dikarya</taxon>
        <taxon>Ascomycota</taxon>
        <taxon>Pezizomycotina</taxon>
        <taxon>Sordariomycetes</taxon>
        <taxon>Sordariomycetidae</taxon>
        <taxon>Sordariales</taxon>
        <taxon>Chaetomiaceae</taxon>
        <taxon>Parathielavia</taxon>
    </lineage>
</organism>
<sequence>MLFGAIGHTRASQLHHRRSSTRCNSPDIHEKVFQLGYTGLSEASIWSGTTHTRSPSAPSCLPDRHDVHGFDTRAVIWPSPIFHLSRHPKPVDHSPGSGLAVFRTSPRCCMIHGARSSSQLTTIRLLGAVRRPAQLEKLPPCTLFGL</sequence>
<keyword evidence="2" id="KW-1185">Reference proteome</keyword>
<accession>A0AAN6Q5S6</accession>
<protein>
    <submittedName>
        <fullName evidence="1">Uncharacterized protein</fullName>
    </submittedName>
</protein>